<keyword evidence="3" id="KW-1185">Reference proteome</keyword>
<organism evidence="2 3">
    <name type="scientific">Acidovorax soli</name>
    <dbReference type="NCBI Taxonomy" id="592050"/>
    <lineage>
        <taxon>Bacteria</taxon>
        <taxon>Pseudomonadati</taxon>
        <taxon>Pseudomonadota</taxon>
        <taxon>Betaproteobacteria</taxon>
        <taxon>Burkholderiales</taxon>
        <taxon>Comamonadaceae</taxon>
        <taxon>Acidovorax</taxon>
    </lineage>
</organism>
<feature type="region of interest" description="Disordered" evidence="1">
    <location>
        <begin position="15"/>
        <end position="37"/>
    </location>
</feature>
<feature type="compositionally biased region" description="Basic residues" evidence="1">
    <location>
        <begin position="28"/>
        <end position="37"/>
    </location>
</feature>
<evidence type="ECO:0000256" key="1">
    <source>
        <dbReference type="SAM" id="MobiDB-lite"/>
    </source>
</evidence>
<proteinExistence type="predicted"/>
<gene>
    <name evidence="2" type="ORF">HNP48_001544</name>
</gene>
<comment type="caution">
    <text evidence="2">The sequence shown here is derived from an EMBL/GenBank/DDBJ whole genome shotgun (WGS) entry which is preliminary data.</text>
</comment>
<dbReference type="EMBL" id="JACHLK010000002">
    <property type="protein sequence ID" value="MBB6558880.1"/>
    <property type="molecule type" value="Genomic_DNA"/>
</dbReference>
<dbReference type="Proteomes" id="UP000575083">
    <property type="component" value="Unassembled WGS sequence"/>
</dbReference>
<accession>A0A7X0PBI4</accession>
<sequence length="37" mass="4167">MSNIERIAQALGVEPWTLLRPPEPEPKSRKRKAPAQA</sequence>
<evidence type="ECO:0000313" key="3">
    <source>
        <dbReference type="Proteomes" id="UP000575083"/>
    </source>
</evidence>
<reference evidence="2 3" key="1">
    <citation type="submission" date="2020-08" db="EMBL/GenBank/DDBJ databases">
        <title>Functional genomics of gut bacteria from endangered species of beetles.</title>
        <authorList>
            <person name="Carlos-Shanley C."/>
        </authorList>
    </citation>
    <scope>NUCLEOTIDE SEQUENCE [LARGE SCALE GENOMIC DNA]</scope>
    <source>
        <strain evidence="2 3">S00198</strain>
    </source>
</reference>
<name>A0A7X0PBI4_9BURK</name>
<protein>
    <submittedName>
        <fullName evidence="2">Uncharacterized protein</fullName>
    </submittedName>
</protein>
<evidence type="ECO:0000313" key="2">
    <source>
        <dbReference type="EMBL" id="MBB6558880.1"/>
    </source>
</evidence>
<dbReference type="AlphaFoldDB" id="A0A7X0PBI4"/>